<accession>A0A6I2UHD8</accession>
<dbReference type="EMBL" id="VUNR01000009">
    <property type="protein sequence ID" value="MSU08591.1"/>
    <property type="molecule type" value="Genomic_DNA"/>
</dbReference>
<dbReference type="RefSeq" id="WP_154406754.1">
    <property type="nucleotide sequence ID" value="NZ_VUNR01000009.1"/>
</dbReference>
<feature type="transmembrane region" description="Helical" evidence="1">
    <location>
        <begin position="384"/>
        <end position="400"/>
    </location>
</feature>
<feature type="transmembrane region" description="Helical" evidence="1">
    <location>
        <begin position="58"/>
        <end position="77"/>
    </location>
</feature>
<feature type="transmembrane region" description="Helical" evidence="1">
    <location>
        <begin position="205"/>
        <end position="225"/>
    </location>
</feature>
<proteinExistence type="predicted"/>
<evidence type="ECO:0000313" key="4">
    <source>
        <dbReference type="Proteomes" id="UP000433181"/>
    </source>
</evidence>
<keyword evidence="1" id="KW-0812">Transmembrane</keyword>
<feature type="transmembrane region" description="Helical" evidence="1">
    <location>
        <begin position="437"/>
        <end position="455"/>
    </location>
</feature>
<sequence>MDNNFSLVSNKYVYLLLLLVLSSFYYSFFVFSVIPMQTGWWQYYAFCLTKGTLLYKDIFLYLPPYFAWFTGLLYLFFKNNFLLYTIFGFIVIRCIGWSVLYLILNRIAPPLIAFVGVFMGVCITSTYLMDQVYDYNPAIFTALIVLVYFFVRLHENKKNRKLIFFVGCNVGILIMTKQTIGIIIPLLCFFLLWLMYKDDQYKNKVLLFILGVCVTSLPGIVYLVYTDTFYSMVLCLQNATDAKLANANIMWVMYRFIVRIKIFIFVCMAFFLLNNNGIIKNKTVLNGMYCVTGVVFGLIIERYIIPGIKFIPYIGINNIFVLIASLVLACAMFIKYQNKQVARSSVIVLSILLGVGLYIVSFSTNDVASFVYYGMSWRILTHDILYFSFYVNCIICIYYCNQYRNNCNKKNIIYVFITIIFGSMIFIAGLSSAELEPYIGLLLVPLAVVSFLQYGSENINYKVWVRLKNVTFLFVCTILVFLCLITKMFIPYEWHGWRTSSILNSNNVKIVDDIPGLNGYKLAISDYYSYKLLYGLILENTSHNSFLYQFPNIPLFNVLAEQKSYYVPIPYFDVCPDSMALFSVQELQRCKPDLFLWANFEEARWKVHEELFRGGKLSGQREIKKFYEEEVLSNYTRLGVVDNNEGGTVELWKKK</sequence>
<feature type="transmembrane region" description="Helical" evidence="1">
    <location>
        <begin position="412"/>
        <end position="431"/>
    </location>
</feature>
<feature type="transmembrane region" description="Helical" evidence="1">
    <location>
        <begin position="346"/>
        <end position="364"/>
    </location>
</feature>
<feature type="transmembrane region" description="Helical" evidence="1">
    <location>
        <begin position="82"/>
        <end position="104"/>
    </location>
</feature>
<dbReference type="Proteomes" id="UP000433181">
    <property type="component" value="Unassembled WGS sequence"/>
</dbReference>
<gene>
    <name evidence="3" type="ORF">FYJ84_06290</name>
</gene>
<keyword evidence="1" id="KW-1133">Transmembrane helix</keyword>
<comment type="caution">
    <text evidence="3">The sequence shown here is derived from an EMBL/GenBank/DDBJ whole genome shotgun (WGS) entry which is preliminary data.</text>
</comment>
<feature type="transmembrane region" description="Helical" evidence="1">
    <location>
        <begin position="285"/>
        <end position="305"/>
    </location>
</feature>
<organism evidence="3 4">
    <name type="scientific">Anaerovibrio slackiae</name>
    <dbReference type="NCBI Taxonomy" id="2652309"/>
    <lineage>
        <taxon>Bacteria</taxon>
        <taxon>Bacillati</taxon>
        <taxon>Bacillota</taxon>
        <taxon>Negativicutes</taxon>
        <taxon>Selenomonadales</taxon>
        <taxon>Selenomonadaceae</taxon>
        <taxon>Anaerovibrio</taxon>
    </lineage>
</organism>
<dbReference type="InterPro" id="IPR038731">
    <property type="entry name" value="RgtA/B/C-like"/>
</dbReference>
<keyword evidence="4" id="KW-1185">Reference proteome</keyword>
<evidence type="ECO:0000256" key="1">
    <source>
        <dbReference type="SAM" id="Phobius"/>
    </source>
</evidence>
<name>A0A6I2UHD8_9FIRM</name>
<feature type="transmembrane region" description="Helical" evidence="1">
    <location>
        <begin position="311"/>
        <end position="334"/>
    </location>
</feature>
<dbReference type="GeneID" id="96778522"/>
<reference evidence="3 4" key="1">
    <citation type="submission" date="2019-08" db="EMBL/GenBank/DDBJ databases">
        <title>In-depth cultivation of the pig gut microbiome towards novel bacterial diversity and tailored functional studies.</title>
        <authorList>
            <person name="Wylensek D."/>
            <person name="Hitch T.C.A."/>
            <person name="Clavel T."/>
        </authorList>
    </citation>
    <scope>NUCLEOTIDE SEQUENCE [LARGE SCALE GENOMIC DNA]</scope>
    <source>
        <strain evidence="3 4">WCA-693-APC-5D-A</strain>
    </source>
</reference>
<feature type="transmembrane region" description="Helical" evidence="1">
    <location>
        <begin position="110"/>
        <end position="128"/>
    </location>
</feature>
<feature type="domain" description="Glycosyltransferase RgtA/B/C/D-like" evidence="2">
    <location>
        <begin position="63"/>
        <end position="209"/>
    </location>
</feature>
<evidence type="ECO:0000259" key="2">
    <source>
        <dbReference type="Pfam" id="PF13231"/>
    </source>
</evidence>
<feature type="transmembrane region" description="Helical" evidence="1">
    <location>
        <begin position="252"/>
        <end position="273"/>
    </location>
</feature>
<evidence type="ECO:0000313" key="3">
    <source>
        <dbReference type="EMBL" id="MSU08591.1"/>
    </source>
</evidence>
<feature type="transmembrane region" description="Helical" evidence="1">
    <location>
        <begin position="163"/>
        <end position="193"/>
    </location>
</feature>
<dbReference type="AlphaFoldDB" id="A0A6I2UHD8"/>
<feature type="transmembrane region" description="Helical" evidence="1">
    <location>
        <begin position="467"/>
        <end position="490"/>
    </location>
</feature>
<protein>
    <recommendedName>
        <fullName evidence="2">Glycosyltransferase RgtA/B/C/D-like domain-containing protein</fullName>
    </recommendedName>
</protein>
<feature type="transmembrane region" description="Helical" evidence="1">
    <location>
        <begin position="12"/>
        <end position="34"/>
    </location>
</feature>
<keyword evidence="1" id="KW-0472">Membrane</keyword>
<feature type="transmembrane region" description="Helical" evidence="1">
    <location>
        <begin position="135"/>
        <end position="151"/>
    </location>
</feature>
<dbReference type="Pfam" id="PF13231">
    <property type="entry name" value="PMT_2"/>
    <property type="match status" value="1"/>
</dbReference>